<dbReference type="Proteomes" id="UP001469553">
    <property type="component" value="Unassembled WGS sequence"/>
</dbReference>
<accession>A0ABV1A169</accession>
<evidence type="ECO:0000313" key="3">
    <source>
        <dbReference type="Proteomes" id="UP001469553"/>
    </source>
</evidence>
<protein>
    <submittedName>
        <fullName evidence="2">Uncharacterized protein</fullName>
    </submittedName>
</protein>
<comment type="caution">
    <text evidence="2">The sequence shown here is derived from an EMBL/GenBank/DDBJ whole genome shotgun (WGS) entry which is preliminary data.</text>
</comment>
<sequence length="93" mass="10220">MASCHLELQPAPDGHWSPRQTPQGRGRSSVKYRSSSPQAKEAQVERVFPEALETFLLLCFNFLRPSGHATGPPSLCSSPVARLNSHCSQRICS</sequence>
<reference evidence="2 3" key="1">
    <citation type="submission" date="2021-06" db="EMBL/GenBank/DDBJ databases">
        <authorList>
            <person name="Palmer J.M."/>
        </authorList>
    </citation>
    <scope>NUCLEOTIDE SEQUENCE [LARGE SCALE GENOMIC DNA]</scope>
    <source>
        <strain evidence="2 3">AS_MEX2019</strain>
        <tissue evidence="2">Muscle</tissue>
    </source>
</reference>
<name>A0ABV1A169_9TELE</name>
<feature type="region of interest" description="Disordered" evidence="1">
    <location>
        <begin position="1"/>
        <end position="40"/>
    </location>
</feature>
<gene>
    <name evidence="2" type="ORF">AMECASPLE_025608</name>
</gene>
<evidence type="ECO:0000313" key="2">
    <source>
        <dbReference type="EMBL" id="MEQ2311925.1"/>
    </source>
</evidence>
<keyword evidence="3" id="KW-1185">Reference proteome</keyword>
<evidence type="ECO:0000256" key="1">
    <source>
        <dbReference type="SAM" id="MobiDB-lite"/>
    </source>
</evidence>
<proteinExistence type="predicted"/>
<organism evidence="2 3">
    <name type="scientific">Ameca splendens</name>
    <dbReference type="NCBI Taxonomy" id="208324"/>
    <lineage>
        <taxon>Eukaryota</taxon>
        <taxon>Metazoa</taxon>
        <taxon>Chordata</taxon>
        <taxon>Craniata</taxon>
        <taxon>Vertebrata</taxon>
        <taxon>Euteleostomi</taxon>
        <taxon>Actinopterygii</taxon>
        <taxon>Neopterygii</taxon>
        <taxon>Teleostei</taxon>
        <taxon>Neoteleostei</taxon>
        <taxon>Acanthomorphata</taxon>
        <taxon>Ovalentaria</taxon>
        <taxon>Atherinomorphae</taxon>
        <taxon>Cyprinodontiformes</taxon>
        <taxon>Goodeidae</taxon>
        <taxon>Ameca</taxon>
    </lineage>
</organism>
<dbReference type="EMBL" id="JAHRIP010077770">
    <property type="protein sequence ID" value="MEQ2311925.1"/>
    <property type="molecule type" value="Genomic_DNA"/>
</dbReference>